<proteinExistence type="predicted"/>
<dbReference type="EMBL" id="CP097503">
    <property type="protein sequence ID" value="URD78917.1"/>
    <property type="molecule type" value="Genomic_DNA"/>
</dbReference>
<organism evidence="1 2">
    <name type="scientific">Musa troglodytarum</name>
    <name type="common">fe'i banana</name>
    <dbReference type="NCBI Taxonomy" id="320322"/>
    <lineage>
        <taxon>Eukaryota</taxon>
        <taxon>Viridiplantae</taxon>
        <taxon>Streptophyta</taxon>
        <taxon>Embryophyta</taxon>
        <taxon>Tracheophyta</taxon>
        <taxon>Spermatophyta</taxon>
        <taxon>Magnoliopsida</taxon>
        <taxon>Liliopsida</taxon>
        <taxon>Zingiberales</taxon>
        <taxon>Musaceae</taxon>
        <taxon>Musa</taxon>
    </lineage>
</organism>
<keyword evidence="2" id="KW-1185">Reference proteome</keyword>
<name>A0A9E7JFK7_9LILI</name>
<dbReference type="Proteomes" id="UP001055439">
    <property type="component" value="Chromosome 10"/>
</dbReference>
<evidence type="ECO:0000313" key="1">
    <source>
        <dbReference type="EMBL" id="URD78917.1"/>
    </source>
</evidence>
<accession>A0A9E7JFK7</accession>
<evidence type="ECO:0000313" key="2">
    <source>
        <dbReference type="Proteomes" id="UP001055439"/>
    </source>
</evidence>
<protein>
    <submittedName>
        <fullName evidence="1">Uncharacterized protein</fullName>
    </submittedName>
</protein>
<sequence length="62" mass="7166">MEKFFDRRLDRSIHIPTTSGRQRMIIHDEFFLTGSPTITLSKEILFCPPSSGMGFSKTDEKM</sequence>
<reference evidence="1" key="1">
    <citation type="submission" date="2022-05" db="EMBL/GenBank/DDBJ databases">
        <title>The Musa troglodytarum L. genome provides insights into the mechanism of non-climacteric behaviour and enrichment of carotenoids.</title>
        <authorList>
            <person name="Wang J."/>
        </authorList>
    </citation>
    <scope>NUCLEOTIDE SEQUENCE</scope>
    <source>
        <tissue evidence="1">Leaf</tissue>
    </source>
</reference>
<dbReference type="AlphaFoldDB" id="A0A9E7JFK7"/>
<gene>
    <name evidence="1" type="ORF">MUK42_02861</name>
</gene>